<gene>
    <name evidence="6" type="primary">waaF</name>
    <name evidence="6" type="ORF">NX778_09925</name>
</gene>
<dbReference type="SUPFAM" id="SSF53756">
    <property type="entry name" value="UDP-Glycosyltransferase/glycogen phosphorylase"/>
    <property type="match status" value="1"/>
</dbReference>
<dbReference type="Pfam" id="PF01075">
    <property type="entry name" value="Glyco_transf_9"/>
    <property type="match status" value="1"/>
</dbReference>
<dbReference type="RefSeq" id="WP_258811564.1">
    <property type="nucleotide sequence ID" value="NZ_JANUGU010000002.1"/>
</dbReference>
<dbReference type="Gene3D" id="3.40.50.2000">
    <property type="entry name" value="Glycogen Phosphorylase B"/>
    <property type="match status" value="2"/>
</dbReference>
<evidence type="ECO:0000256" key="4">
    <source>
        <dbReference type="ARBA" id="ARBA00044042"/>
    </source>
</evidence>
<dbReference type="InterPro" id="IPR051199">
    <property type="entry name" value="LPS_LOS_Heptosyltrfase"/>
</dbReference>
<dbReference type="NCBIfam" id="TIGR02195">
    <property type="entry name" value="heptsyl_trn_II"/>
    <property type="match status" value="1"/>
</dbReference>
<sequence length="342" mass="37958">MSQLRTLVISPNWIGDAVMAQPLLALLKARHPERPIDVLAPPAVAPVWRAVAEVDTVLETPFRHKALQLKERWRYARLLRARGYADAYVLPNTIKYALIPWLAGIRRRVGYKGEMRYGLLNVVHHDDKPARPMMPFYAALAQPPSLPAPRDVTRPSLAVPEERVRETCARHGIDIARKLVVYAPGAEFGRAKRWPPRHFGELARKIVADDPQAQIALLGSPKDRETCDEVVAAAGEAASNMLNLAGATKLDEAAALIAQADAVVTNDSGLMHIASGLNKPLVALYGPTDPRHTPPSSEFARWIWLHIECAPCQQRECPLGHHNCMEKLGADMAWQELRPMLK</sequence>
<dbReference type="CDD" id="cd03789">
    <property type="entry name" value="GT9_LPS_heptosyltransferase"/>
    <property type="match status" value="1"/>
</dbReference>
<dbReference type="InterPro" id="IPR011910">
    <property type="entry name" value="RfaF"/>
</dbReference>
<proteinExistence type="inferred from homology"/>
<evidence type="ECO:0000313" key="6">
    <source>
        <dbReference type="EMBL" id="MCS0658380.1"/>
    </source>
</evidence>
<evidence type="ECO:0000256" key="5">
    <source>
        <dbReference type="ARBA" id="ARBA00047503"/>
    </source>
</evidence>
<organism evidence="6 7">
    <name type="scientific">Massilia terrae</name>
    <dbReference type="NCBI Taxonomy" id="1811224"/>
    <lineage>
        <taxon>Bacteria</taxon>
        <taxon>Pseudomonadati</taxon>
        <taxon>Pseudomonadota</taxon>
        <taxon>Betaproteobacteria</taxon>
        <taxon>Burkholderiales</taxon>
        <taxon>Oxalobacteraceae</taxon>
        <taxon>Telluria group</taxon>
        <taxon>Massilia</taxon>
    </lineage>
</organism>
<dbReference type="EC" id="2.4.99.24" evidence="4"/>
<protein>
    <recommendedName>
        <fullName evidence="4">lipopolysaccharide heptosyltransferase II</fullName>
        <ecNumber evidence="4">2.4.99.24</ecNumber>
    </recommendedName>
</protein>
<comment type="similarity">
    <text evidence="3">Belongs to the glycosyltransferase 9 family.</text>
</comment>
<keyword evidence="7" id="KW-1185">Reference proteome</keyword>
<keyword evidence="2" id="KW-0808">Transferase</keyword>
<accession>A0ABT2CWM7</accession>
<evidence type="ECO:0000256" key="3">
    <source>
        <dbReference type="ARBA" id="ARBA00043995"/>
    </source>
</evidence>
<evidence type="ECO:0000313" key="7">
    <source>
        <dbReference type="Proteomes" id="UP001204621"/>
    </source>
</evidence>
<comment type="catalytic activity">
    <reaction evidence="5">
        <text>an L-alpha-D-Hep-(1-&gt;5)-[alpha-Kdo-(2-&gt;4)]-alpha-Kdo-(2-&gt;6)-lipid A + ADP-L-glycero-beta-D-manno-heptose = an L-alpha-D-Hep-(1-&gt;3)-L-alpha-D-Hep-(1-&gt;5)-[alpha-Kdo-(2-&gt;4)]-alpha-Kdo-(2-&gt;6)-lipid A + ADP + H(+)</text>
        <dbReference type="Rhea" id="RHEA:74071"/>
        <dbReference type="ChEBI" id="CHEBI:15378"/>
        <dbReference type="ChEBI" id="CHEBI:61506"/>
        <dbReference type="ChEBI" id="CHEBI:193068"/>
        <dbReference type="ChEBI" id="CHEBI:193069"/>
        <dbReference type="ChEBI" id="CHEBI:456216"/>
        <dbReference type="EC" id="2.4.99.24"/>
    </reaction>
</comment>
<comment type="caution">
    <text evidence="6">The sequence shown here is derived from an EMBL/GenBank/DDBJ whole genome shotgun (WGS) entry which is preliminary data.</text>
</comment>
<dbReference type="PANTHER" id="PTHR30160">
    <property type="entry name" value="TETRAACYLDISACCHARIDE 4'-KINASE-RELATED"/>
    <property type="match status" value="1"/>
</dbReference>
<reference evidence="6 7" key="1">
    <citation type="submission" date="2022-08" db="EMBL/GenBank/DDBJ databases">
        <title>Reclassification of Massilia species as members of the genera Telluria, Duganella, Pseudoduganella, Mokoshia gen. nov. and Zemynaea gen. nov. using orthogonal and non-orthogonal genome-based approaches.</title>
        <authorList>
            <person name="Bowman J.P."/>
        </authorList>
    </citation>
    <scope>NUCLEOTIDE SEQUENCE [LARGE SCALE GENOMIC DNA]</scope>
    <source>
        <strain evidence="6 7">JCM 31606</strain>
    </source>
</reference>
<dbReference type="InterPro" id="IPR002201">
    <property type="entry name" value="Glyco_trans_9"/>
</dbReference>
<dbReference type="Proteomes" id="UP001204621">
    <property type="component" value="Unassembled WGS sequence"/>
</dbReference>
<name>A0ABT2CWM7_9BURK</name>
<evidence type="ECO:0000256" key="1">
    <source>
        <dbReference type="ARBA" id="ARBA00022676"/>
    </source>
</evidence>
<dbReference type="EMBL" id="JANUGU010000002">
    <property type="protein sequence ID" value="MCS0658380.1"/>
    <property type="molecule type" value="Genomic_DNA"/>
</dbReference>
<keyword evidence="1" id="KW-0328">Glycosyltransferase</keyword>
<evidence type="ECO:0000256" key="2">
    <source>
        <dbReference type="ARBA" id="ARBA00022679"/>
    </source>
</evidence>
<dbReference type="PANTHER" id="PTHR30160:SF7">
    <property type="entry name" value="ADP-HEPTOSE--LPS HEPTOSYLTRANSFERASE 2"/>
    <property type="match status" value="1"/>
</dbReference>